<dbReference type="Gene3D" id="3.55.40.10">
    <property type="entry name" value="minor pseudopilin epsh domain"/>
    <property type="match status" value="1"/>
</dbReference>
<dbReference type="AlphaFoldDB" id="A0A126T8E4"/>
<evidence type="ECO:0000256" key="8">
    <source>
        <dbReference type="ARBA" id="ARBA00023136"/>
    </source>
</evidence>
<evidence type="ECO:0000256" key="2">
    <source>
        <dbReference type="ARBA" id="ARBA00021549"/>
    </source>
</evidence>
<keyword evidence="6 11" id="KW-0812">Transmembrane</keyword>
<dbReference type="KEGG" id="mdn:JT25_017870"/>
<evidence type="ECO:0000256" key="1">
    <source>
        <dbReference type="ARBA" id="ARBA00004377"/>
    </source>
</evidence>
<proteinExistence type="inferred from homology"/>
<dbReference type="OrthoDB" id="5573592at2"/>
<feature type="transmembrane region" description="Helical" evidence="11">
    <location>
        <begin position="21"/>
        <end position="40"/>
    </location>
</feature>
<keyword evidence="4" id="KW-0488">Methylation</keyword>
<keyword evidence="7 11" id="KW-1133">Transmembrane helix</keyword>
<comment type="similarity">
    <text evidence="9">Belongs to the GSP H family.</text>
</comment>
<keyword evidence="8 11" id="KW-0472">Membrane</keyword>
<evidence type="ECO:0000256" key="7">
    <source>
        <dbReference type="ARBA" id="ARBA00022989"/>
    </source>
</evidence>
<dbReference type="SUPFAM" id="SSF54523">
    <property type="entry name" value="Pili subunits"/>
    <property type="match status" value="1"/>
</dbReference>
<dbReference type="Proteomes" id="UP000030512">
    <property type="component" value="Chromosome"/>
</dbReference>
<dbReference type="NCBIfam" id="TIGR02532">
    <property type="entry name" value="IV_pilin_GFxxxE"/>
    <property type="match status" value="1"/>
</dbReference>
<protein>
    <recommendedName>
        <fullName evidence="2">Type II secretion system protein H</fullName>
    </recommendedName>
    <alternativeName>
        <fullName evidence="10">General secretion pathway protein H</fullName>
    </alternativeName>
</protein>
<evidence type="ECO:0000256" key="5">
    <source>
        <dbReference type="ARBA" id="ARBA00022519"/>
    </source>
</evidence>
<dbReference type="GO" id="GO:0015628">
    <property type="term" value="P:protein secretion by the type II secretion system"/>
    <property type="evidence" value="ECO:0007669"/>
    <property type="project" value="InterPro"/>
</dbReference>
<dbReference type="InterPro" id="IPR012902">
    <property type="entry name" value="N_methyl_site"/>
</dbReference>
<dbReference type="GO" id="GO:0005886">
    <property type="term" value="C:plasma membrane"/>
    <property type="evidence" value="ECO:0007669"/>
    <property type="project" value="UniProtKB-SubCell"/>
</dbReference>
<evidence type="ECO:0000256" key="10">
    <source>
        <dbReference type="ARBA" id="ARBA00030775"/>
    </source>
</evidence>
<organism evidence="13 14">
    <name type="scientific">Methylomonas denitrificans</name>
    <dbReference type="NCBI Taxonomy" id="1538553"/>
    <lineage>
        <taxon>Bacteria</taxon>
        <taxon>Pseudomonadati</taxon>
        <taxon>Pseudomonadota</taxon>
        <taxon>Gammaproteobacteria</taxon>
        <taxon>Methylococcales</taxon>
        <taxon>Methylococcaceae</taxon>
        <taxon>Methylomonas</taxon>
    </lineage>
</organism>
<dbReference type="Pfam" id="PF07963">
    <property type="entry name" value="N_methyl"/>
    <property type="match status" value="1"/>
</dbReference>
<keyword evidence="14" id="KW-1185">Reference proteome</keyword>
<dbReference type="InterPro" id="IPR022346">
    <property type="entry name" value="T2SS_GspH"/>
</dbReference>
<reference evidence="13 14" key="1">
    <citation type="journal article" date="2015" name="Environ. Microbiol.">
        <title>Methane oxidation coupled to nitrate reduction under hypoxia by the Gammaproteobacterium Methylomonas denitrificans, sp. nov. type strain FJG1.</title>
        <authorList>
            <person name="Kits K.D."/>
            <person name="Klotz M.G."/>
            <person name="Stein L.Y."/>
        </authorList>
    </citation>
    <scope>NUCLEOTIDE SEQUENCE [LARGE SCALE GENOMIC DNA]</scope>
    <source>
        <strain evidence="13 14">FJG1</strain>
    </source>
</reference>
<evidence type="ECO:0000256" key="4">
    <source>
        <dbReference type="ARBA" id="ARBA00022481"/>
    </source>
</evidence>
<evidence type="ECO:0000256" key="6">
    <source>
        <dbReference type="ARBA" id="ARBA00022692"/>
    </source>
</evidence>
<sequence length="180" mass="19690">MGAKVSQLKGLNARGFTLIELLIAMVLIGLMSSMAMLAMGNADHSKQQQLEVERLAKLLELAEQEAMIRGESIGLELVGQGYRFLVPAQGKWQPENNDALFRQRDLPAGMALALTLDEKPVYLNNRFGGKVHPEPQIVFTPDGAVDVFQIALDLAKSDLRFWLSNTADEGLAVSSVTIKP</sequence>
<keyword evidence="3" id="KW-1003">Cell membrane</keyword>
<evidence type="ECO:0000313" key="13">
    <source>
        <dbReference type="EMBL" id="AMK78332.1"/>
    </source>
</evidence>
<dbReference type="STRING" id="1538553.JT25_017870"/>
<dbReference type="NCBIfam" id="TIGR01708">
    <property type="entry name" value="typeII_sec_gspH"/>
    <property type="match status" value="1"/>
</dbReference>
<dbReference type="PROSITE" id="PS00409">
    <property type="entry name" value="PROKAR_NTER_METHYL"/>
    <property type="match status" value="1"/>
</dbReference>
<evidence type="ECO:0000313" key="14">
    <source>
        <dbReference type="Proteomes" id="UP000030512"/>
    </source>
</evidence>
<dbReference type="EMBL" id="CP014476">
    <property type="protein sequence ID" value="AMK78332.1"/>
    <property type="molecule type" value="Genomic_DNA"/>
</dbReference>
<accession>A0A126T8E4</accession>
<feature type="domain" description="General secretion pathway GspH" evidence="12">
    <location>
        <begin position="51"/>
        <end position="153"/>
    </location>
</feature>
<dbReference type="PRINTS" id="PR00885">
    <property type="entry name" value="BCTERIALGSPH"/>
</dbReference>
<evidence type="ECO:0000256" key="11">
    <source>
        <dbReference type="SAM" id="Phobius"/>
    </source>
</evidence>
<dbReference type="InterPro" id="IPR049875">
    <property type="entry name" value="TypeII_GspH"/>
</dbReference>
<dbReference type="InterPro" id="IPR002416">
    <property type="entry name" value="T2SS_protein-GspH"/>
</dbReference>
<dbReference type="InterPro" id="IPR045584">
    <property type="entry name" value="Pilin-like"/>
</dbReference>
<evidence type="ECO:0000256" key="3">
    <source>
        <dbReference type="ARBA" id="ARBA00022475"/>
    </source>
</evidence>
<dbReference type="Pfam" id="PF12019">
    <property type="entry name" value="GspH"/>
    <property type="match status" value="1"/>
</dbReference>
<evidence type="ECO:0000256" key="9">
    <source>
        <dbReference type="ARBA" id="ARBA00025772"/>
    </source>
</evidence>
<name>A0A126T8E4_9GAMM</name>
<dbReference type="RefSeq" id="WP_052142284.1">
    <property type="nucleotide sequence ID" value="NZ_CP014476.1"/>
</dbReference>
<gene>
    <name evidence="13" type="ORF">JT25_017870</name>
</gene>
<keyword evidence="5" id="KW-0997">Cell inner membrane</keyword>
<dbReference type="GO" id="GO:0015627">
    <property type="term" value="C:type II protein secretion system complex"/>
    <property type="evidence" value="ECO:0007669"/>
    <property type="project" value="InterPro"/>
</dbReference>
<evidence type="ECO:0000259" key="12">
    <source>
        <dbReference type="Pfam" id="PF12019"/>
    </source>
</evidence>
<comment type="subcellular location">
    <subcellularLocation>
        <location evidence="1">Cell inner membrane</location>
        <topology evidence="1">Single-pass membrane protein</topology>
    </subcellularLocation>
</comment>